<evidence type="ECO:0000313" key="2">
    <source>
        <dbReference type="Proteomes" id="UP000887159"/>
    </source>
</evidence>
<accession>A0A8X6SJE3</accession>
<reference evidence="1" key="1">
    <citation type="submission" date="2020-08" db="EMBL/GenBank/DDBJ databases">
        <title>Multicomponent nature underlies the extraordinary mechanical properties of spider dragline silk.</title>
        <authorList>
            <person name="Kono N."/>
            <person name="Nakamura H."/>
            <person name="Mori M."/>
            <person name="Yoshida Y."/>
            <person name="Ohtoshi R."/>
            <person name="Malay A.D."/>
            <person name="Moran D.A.P."/>
            <person name="Tomita M."/>
            <person name="Numata K."/>
            <person name="Arakawa K."/>
        </authorList>
    </citation>
    <scope>NUCLEOTIDE SEQUENCE</scope>
</reference>
<dbReference type="PROSITE" id="PS51257">
    <property type="entry name" value="PROKAR_LIPOPROTEIN"/>
    <property type="match status" value="1"/>
</dbReference>
<proteinExistence type="predicted"/>
<evidence type="ECO:0000313" key="1">
    <source>
        <dbReference type="EMBL" id="GFY10242.1"/>
    </source>
</evidence>
<comment type="caution">
    <text evidence="1">The sequence shown here is derived from an EMBL/GenBank/DDBJ whole genome shotgun (WGS) entry which is preliminary data.</text>
</comment>
<keyword evidence="2" id="KW-1185">Reference proteome</keyword>
<name>A0A8X6SJE3_TRICX</name>
<gene>
    <name evidence="1" type="ORF">TNCV_2629211</name>
</gene>
<dbReference type="Proteomes" id="UP000887159">
    <property type="component" value="Unassembled WGS sequence"/>
</dbReference>
<organism evidence="1 2">
    <name type="scientific">Trichonephila clavipes</name>
    <name type="common">Golden silk orbweaver</name>
    <name type="synonym">Nephila clavipes</name>
    <dbReference type="NCBI Taxonomy" id="2585209"/>
    <lineage>
        <taxon>Eukaryota</taxon>
        <taxon>Metazoa</taxon>
        <taxon>Ecdysozoa</taxon>
        <taxon>Arthropoda</taxon>
        <taxon>Chelicerata</taxon>
        <taxon>Arachnida</taxon>
        <taxon>Araneae</taxon>
        <taxon>Araneomorphae</taxon>
        <taxon>Entelegynae</taxon>
        <taxon>Araneoidea</taxon>
        <taxon>Nephilidae</taxon>
        <taxon>Trichonephila</taxon>
    </lineage>
</organism>
<sequence length="75" mass="8374">MYLREKKDHGSQGIGSWLACQDFEPRAMKDPPCRGVMHRRERDPCRDAINLSRAQTSFGVGVRRGGANSSVLLVT</sequence>
<dbReference type="EMBL" id="BMAU01021296">
    <property type="protein sequence ID" value="GFY10242.1"/>
    <property type="molecule type" value="Genomic_DNA"/>
</dbReference>
<dbReference type="AlphaFoldDB" id="A0A8X6SJE3"/>
<protein>
    <submittedName>
        <fullName evidence="1">Uncharacterized protein</fullName>
    </submittedName>
</protein>